<dbReference type="SMART" id="SM00328">
    <property type="entry name" value="BPI1"/>
    <property type="match status" value="1"/>
</dbReference>
<keyword evidence="13" id="KW-0732">Signal</keyword>
<organism evidence="16 17">
    <name type="scientific">Hemibagrus wyckioides</name>
    <dbReference type="NCBI Taxonomy" id="337641"/>
    <lineage>
        <taxon>Eukaryota</taxon>
        <taxon>Metazoa</taxon>
        <taxon>Chordata</taxon>
        <taxon>Craniata</taxon>
        <taxon>Vertebrata</taxon>
        <taxon>Euteleostomi</taxon>
        <taxon>Actinopterygii</taxon>
        <taxon>Neopterygii</taxon>
        <taxon>Teleostei</taxon>
        <taxon>Ostariophysi</taxon>
        <taxon>Siluriformes</taxon>
        <taxon>Bagridae</taxon>
        <taxon>Hemibagrus</taxon>
    </lineage>
</organism>
<evidence type="ECO:0000256" key="11">
    <source>
        <dbReference type="ARBA" id="ARBA00025943"/>
    </source>
</evidence>
<evidence type="ECO:0000256" key="1">
    <source>
        <dbReference type="ARBA" id="ARBA00004613"/>
    </source>
</evidence>
<dbReference type="InterPro" id="IPR017942">
    <property type="entry name" value="Lipid-bd_serum_glycop_N"/>
</dbReference>
<sequence>MGYILFFCRRKLYKSHAVKDTVRVDMVSLWYVLSLLTFLSLEASGTNPGVQMRITQKGLEYEREISIVPLQEKLKTIYIPDMSGKAEVLVMDVSYTVSDMRIQEVDLLSSSVGLVPGTGVSLSINNAYIGLNGNWKVEYLFVDDDGWFSLYIGGLSVSATIGVNNDGQGRPSVYAAHCTASIGRVEITLHGGLSWLYQLFDSYINSAVLNALQPQICNLVIEAINSLNPHLRTLNVLAQVDKYAEIDYSMVGSPFVSYSGIDLGLKGEFYNIGWHQEPPFSPTPFSLPAEDSKMMYIALSAFTMNSAGFVYNKAGVLYLYITDDMIPSGSPYRLDTKTFGVFIPEIAKQYPGLKMKLLVRAAKEPNISFEPNNMTMQASGTVTAYAIQPNATLSPLFILNMNASVSALIYVSGLKVAGNVTLNKINMTLGTSYVGPIQVELLNNVLRTVLNFAVIPKVNALLKQGYPLPAIGQMNLRNTQLQILKDYVLIGTDVQFLGLELPDVL</sequence>
<dbReference type="Pfam" id="PF02886">
    <property type="entry name" value="LBP_BPI_CETP_C"/>
    <property type="match status" value="1"/>
</dbReference>
<dbReference type="PANTHER" id="PTHR10504:SF84">
    <property type="entry name" value="BACTERICIDAL PERMEABILITY-INCREASING PROTEIN"/>
    <property type="match status" value="1"/>
</dbReference>
<evidence type="ECO:0000259" key="15">
    <source>
        <dbReference type="SMART" id="SM00329"/>
    </source>
</evidence>
<keyword evidence="10 13" id="KW-0325">Glycoprotein</keyword>
<keyword evidence="8 13" id="KW-0044">Antibiotic</keyword>
<evidence type="ECO:0000256" key="4">
    <source>
        <dbReference type="ARBA" id="ARBA00022525"/>
    </source>
</evidence>
<dbReference type="CDD" id="cd00025">
    <property type="entry name" value="BPI1"/>
    <property type="match status" value="1"/>
</dbReference>
<evidence type="ECO:0000256" key="6">
    <source>
        <dbReference type="ARBA" id="ARBA00022588"/>
    </source>
</evidence>
<gene>
    <name evidence="16" type="ORF">KOW79_017357</name>
</gene>
<proteinExistence type="inferred from homology"/>
<evidence type="ECO:0000256" key="7">
    <source>
        <dbReference type="ARBA" id="ARBA00022859"/>
    </source>
</evidence>
<dbReference type="Gene3D" id="3.15.10.10">
    <property type="entry name" value="Bactericidal permeability-increasing protein, domain 1"/>
    <property type="match status" value="1"/>
</dbReference>
<comment type="domain">
    <text evidence="13">The N-terminal region may be exposed to the interior of the granule, whereas the C-terminal portion may be embedded in the membrane. During phagocytosis and degranulation, proteases may be released and activated and cleave BPI at the junction of the N- and C-terminal portions of the molecule, providing controlled release of the N-terminal antibacterial fragment when bacteria are ingested.</text>
</comment>
<dbReference type="InterPro" id="IPR001124">
    <property type="entry name" value="Lipid-bd_serum_glycop_C"/>
</dbReference>
<dbReference type="InterPro" id="IPR017943">
    <property type="entry name" value="Bactericidal_perm-incr_a/b_dom"/>
</dbReference>
<dbReference type="Proteomes" id="UP000824219">
    <property type="component" value="Linkage Group LG21"/>
</dbReference>
<evidence type="ECO:0000256" key="2">
    <source>
        <dbReference type="ARBA" id="ARBA00007292"/>
    </source>
</evidence>
<name>A0A9D3NCN5_9TELE</name>
<dbReference type="AlphaFoldDB" id="A0A9D3NCN5"/>
<evidence type="ECO:0000256" key="3">
    <source>
        <dbReference type="ARBA" id="ARBA00017827"/>
    </source>
</evidence>
<dbReference type="SMART" id="SM00329">
    <property type="entry name" value="BPI2"/>
    <property type="match status" value="1"/>
</dbReference>
<dbReference type="GO" id="GO:0008289">
    <property type="term" value="F:lipid binding"/>
    <property type="evidence" value="ECO:0007669"/>
    <property type="project" value="InterPro"/>
</dbReference>
<dbReference type="InterPro" id="IPR032942">
    <property type="entry name" value="BPI/LBP/Plunc"/>
</dbReference>
<dbReference type="GO" id="GO:0005615">
    <property type="term" value="C:extracellular space"/>
    <property type="evidence" value="ECO:0007669"/>
    <property type="project" value="UniProtKB-UniRule"/>
</dbReference>
<comment type="function">
    <text evidence="13">The cytotoxic action of BPI is limited to many species of Gram-negative bacteria; this specificity may be explained by a strong affinity of the very basic N-terminal half for the negatively charged lipopolysaccharides that are unique to the Gram-negative bacterial outer envelope.</text>
</comment>
<dbReference type="GO" id="GO:0045087">
    <property type="term" value="P:innate immune response"/>
    <property type="evidence" value="ECO:0007669"/>
    <property type="project" value="UniProtKB-UniRule"/>
</dbReference>
<keyword evidence="5 13" id="KW-0929">Antimicrobial</keyword>
<dbReference type="SUPFAM" id="SSF55394">
    <property type="entry name" value="Bactericidal permeability-increasing protein, BPI"/>
    <property type="match status" value="2"/>
</dbReference>
<accession>A0A9D3NCN5</accession>
<keyword evidence="7 13" id="KW-0391">Immunity</keyword>
<dbReference type="GO" id="GO:0050829">
    <property type="term" value="P:defense response to Gram-negative bacterium"/>
    <property type="evidence" value="ECO:0007669"/>
    <property type="project" value="UniProtKB-UniRule"/>
</dbReference>
<keyword evidence="4 13" id="KW-0964">Secreted</keyword>
<evidence type="ECO:0000313" key="17">
    <source>
        <dbReference type="Proteomes" id="UP000824219"/>
    </source>
</evidence>
<feature type="domain" description="Lipid-binding serum glycoprotein C-terminal" evidence="15">
    <location>
        <begin position="289"/>
        <end position="492"/>
    </location>
</feature>
<comment type="subcellular location">
    <subcellularLocation>
        <location evidence="1 13">Secreted</location>
    </subcellularLocation>
</comment>
<evidence type="ECO:0000256" key="9">
    <source>
        <dbReference type="ARBA" id="ARBA00023157"/>
    </source>
</evidence>
<keyword evidence="9 12" id="KW-1015">Disulfide bond</keyword>
<evidence type="ECO:0000256" key="10">
    <source>
        <dbReference type="ARBA" id="ARBA00023180"/>
    </source>
</evidence>
<reference evidence="16 17" key="1">
    <citation type="submission" date="2021-06" db="EMBL/GenBank/DDBJ databases">
        <title>Chromosome-level genome assembly of the red-tail catfish (Hemibagrus wyckioides).</title>
        <authorList>
            <person name="Shao F."/>
        </authorList>
    </citation>
    <scope>NUCLEOTIDE SEQUENCE [LARGE SCALE GENOMIC DNA]</scope>
    <source>
        <strain evidence="16">EC202008001</strain>
        <tissue evidence="16">Blood</tissue>
    </source>
</reference>
<comment type="similarity">
    <text evidence="2">Belongs to the BPI/LBP/Plunc superfamily. BPI/LBP family.</text>
</comment>
<comment type="subunit">
    <text evidence="11 13">Monomer. Homodimer; disulfide-linked.</text>
</comment>
<dbReference type="FunFam" id="3.15.20.10:FF:000001">
    <property type="entry name" value="Phospholipid transfer protein"/>
    <property type="match status" value="1"/>
</dbReference>
<dbReference type="OrthoDB" id="10255543at2759"/>
<comment type="caution">
    <text evidence="16">The sequence shown here is derived from an EMBL/GenBank/DDBJ whole genome shotgun (WGS) entry which is preliminary data.</text>
</comment>
<dbReference type="Gene3D" id="3.15.20.10">
    <property type="entry name" value="Bactericidal permeability-increasing protein, domain 2"/>
    <property type="match status" value="1"/>
</dbReference>
<evidence type="ECO:0000256" key="8">
    <source>
        <dbReference type="ARBA" id="ARBA00023022"/>
    </source>
</evidence>
<evidence type="ECO:0000259" key="14">
    <source>
        <dbReference type="SMART" id="SM00328"/>
    </source>
</evidence>
<dbReference type="PANTHER" id="PTHR10504">
    <property type="entry name" value="BACTERICIDAL PERMEABILITY-INCREASING BPI PROTEIN-RELATED"/>
    <property type="match status" value="1"/>
</dbReference>
<evidence type="ECO:0000313" key="16">
    <source>
        <dbReference type="EMBL" id="KAG7318883.1"/>
    </source>
</evidence>
<protein>
    <recommendedName>
        <fullName evidence="3 13">Bactericidal permeability-increasing protein</fullName>
        <shortName evidence="13">BPI</shortName>
    </recommendedName>
</protein>
<feature type="domain" description="Lipid-binding serum glycoprotein N-terminal" evidence="14">
    <location>
        <begin position="53"/>
        <end position="274"/>
    </location>
</feature>
<dbReference type="EMBL" id="JAHKSW010000021">
    <property type="protein sequence ID" value="KAG7318883.1"/>
    <property type="molecule type" value="Genomic_DNA"/>
</dbReference>
<dbReference type="FunFam" id="3.15.10.10:FF:000001">
    <property type="entry name" value="phospholipid transfer protein-like"/>
    <property type="match status" value="1"/>
</dbReference>
<dbReference type="InterPro" id="IPR030675">
    <property type="entry name" value="BPI/LBP"/>
</dbReference>
<evidence type="ECO:0000256" key="5">
    <source>
        <dbReference type="ARBA" id="ARBA00022529"/>
    </source>
</evidence>
<evidence type="ECO:0000256" key="12">
    <source>
        <dbReference type="PIRSR" id="PIRSR002417-50"/>
    </source>
</evidence>
<feature type="disulfide bond" evidence="12">
    <location>
        <begin position="178"/>
        <end position="217"/>
    </location>
</feature>
<keyword evidence="17" id="KW-1185">Reference proteome</keyword>
<comment type="domain">
    <text evidence="13">The N- and C-terminal barrels adopt an identical fold despite having only 13% of conserved residues.</text>
</comment>
<dbReference type="Pfam" id="PF01273">
    <property type="entry name" value="LBP_BPI_CETP"/>
    <property type="match status" value="1"/>
</dbReference>
<evidence type="ECO:0000256" key="13">
    <source>
        <dbReference type="RuleBase" id="RU369039"/>
    </source>
</evidence>
<keyword evidence="6 13" id="KW-0399">Innate immunity</keyword>
<dbReference type="PIRSF" id="PIRSF002417">
    <property type="entry name" value="Lipid_binding_protein"/>
    <property type="match status" value="1"/>
</dbReference>